<evidence type="ECO:0000313" key="1">
    <source>
        <dbReference type="EMBL" id="AIS51513.1"/>
    </source>
</evidence>
<reference evidence="2" key="1">
    <citation type="journal article" date="2015" name="Genome Announc.">
        <title>Whole-Genome Sequences of 80 Environmental and Clinical Isolates of Burkholderia pseudomallei.</title>
        <authorList>
            <person name="Johnson S.L."/>
            <person name="Baker A.L."/>
            <person name="Chain P.S."/>
            <person name="Currie B.J."/>
            <person name="Daligault H.E."/>
            <person name="Davenport K.W."/>
            <person name="Davis C.B."/>
            <person name="Inglis T.J."/>
            <person name="Kaestli M."/>
            <person name="Koren S."/>
            <person name="Mayo M."/>
            <person name="Merritt A.J."/>
            <person name="Price E.P."/>
            <person name="Sarovich D.S."/>
            <person name="Warner J."/>
            <person name="Rosovitz M.J."/>
        </authorList>
    </citation>
    <scope>NUCLEOTIDE SEQUENCE [LARGE SCALE GENOMIC DNA]</scope>
    <source>
        <strain evidence="2">DSM 2030</strain>
    </source>
</reference>
<protein>
    <submittedName>
        <fullName evidence="1">Cobalamin biosynthesis protein CobN</fullName>
    </submittedName>
</protein>
<organism evidence="1 2">
    <name type="scientific">Thermoanaerobacter kivui</name>
    <name type="common">Acetogenium kivui</name>
    <dbReference type="NCBI Taxonomy" id="2325"/>
    <lineage>
        <taxon>Bacteria</taxon>
        <taxon>Bacillati</taxon>
        <taxon>Bacillota</taxon>
        <taxon>Clostridia</taxon>
        <taxon>Thermoanaerobacterales</taxon>
        <taxon>Thermoanaerobacteraceae</taxon>
        <taxon>Thermoanaerobacter</taxon>
    </lineage>
</organism>
<evidence type="ECO:0000313" key="2">
    <source>
        <dbReference type="Proteomes" id="UP000029669"/>
    </source>
</evidence>
<dbReference type="Proteomes" id="UP000029669">
    <property type="component" value="Chromosome"/>
</dbReference>
<accession>A0A097ANY5</accession>
<dbReference type="STRING" id="2325.TKV_c03080"/>
<dbReference type="AlphaFoldDB" id="A0A097ANY5"/>
<dbReference type="eggNOG" id="COG1429">
    <property type="taxonomic scope" value="Bacteria"/>
</dbReference>
<sequence>MGLTQQEYYTIYRYYKMRSKENTKNLVLWMAHHFKGLDLQYEEAIKPKWEGIYHPLRNIHDEQGYIEEILQQGKIVVGVPT</sequence>
<dbReference type="HOGENOM" id="CLU_2572748_0_0_9"/>
<dbReference type="KEGG" id="tki:TKV_c03080"/>
<dbReference type="RefSeq" id="WP_394214171.1">
    <property type="nucleotide sequence ID" value="NZ_OZ194616.1"/>
</dbReference>
<keyword evidence="2" id="KW-1185">Reference proteome</keyword>
<dbReference type="EMBL" id="CP009170">
    <property type="protein sequence ID" value="AIS51513.1"/>
    <property type="molecule type" value="Genomic_DNA"/>
</dbReference>
<gene>
    <name evidence="1" type="primary">cobN1</name>
    <name evidence="1" type="ORF">TKV_c03080</name>
</gene>
<name>A0A097ANY5_THEKI</name>
<proteinExistence type="predicted"/>